<name>A0A182DVL8_9ACTN</name>
<accession>A0A182DVL8</accession>
<dbReference type="SMR" id="A0A182DVL8"/>
<proteinExistence type="evidence at protein level"/>
<reference evidence="1" key="1">
    <citation type="journal article" date="2016" name="FEBS Lett.">
        <title>Identification and characterization of a bacterial hyaluronidase and its production in recombinant form.</title>
        <authorList>
            <person name="Messina L."/>
            <person name="Gavira J.A."/>
            <person name="Pernagallo S."/>
            <person name="Unciti-Broceta J.D."/>
            <person name="Sanchez Martin R.M."/>
            <person name="Diaz-Mochon J.J."/>
            <person name="Vaccaro S."/>
            <person name="Conejero-Muriel M."/>
            <person name="Pineda-Molina E."/>
            <person name="Caruso S."/>
            <person name="Musumeci L."/>
            <person name="Di Pasquale R."/>
            <person name="Pontillo A."/>
            <person name="Sincinelli F."/>
            <person name="Pavan M."/>
            <person name="Secchieri C."/>
        </authorList>
    </citation>
    <scope>X-RAY CRYSTALLOGRAPHY (1.45 ANGSTROMS)</scope>
    <source>
        <strain evidence="1">31394</strain>
    </source>
</reference>
<dbReference type="Pfam" id="PF07212">
    <property type="entry name" value="Hyaluronidase_1"/>
    <property type="match status" value="1"/>
</dbReference>
<dbReference type="PDB" id="4UFQ">
    <property type="method" value="X-ray"/>
    <property type="resolution" value="1.45 A"/>
    <property type="chains" value="A/B=1-217"/>
</dbReference>
<dbReference type="EC" id="3.2.1.35" evidence="1"/>
<dbReference type="InterPro" id="IPR009860">
    <property type="entry name" value="Hyaluronidase_bac"/>
</dbReference>
<dbReference type="AlphaFoldDB" id="A0A182DVL8"/>
<protein>
    <submittedName>
        <fullName evidence="1">Hyaluronidase</fullName>
        <ecNumber evidence="1">3.2.1.35</ecNumber>
    </submittedName>
</protein>
<organism evidence="1">
    <name type="scientific">Streptomyces koyangensis</name>
    <dbReference type="NCBI Taxonomy" id="188770"/>
    <lineage>
        <taxon>Bacteria</taxon>
        <taxon>Bacillati</taxon>
        <taxon>Actinomycetota</taxon>
        <taxon>Actinomycetes</taxon>
        <taxon>Kitasatosporales</taxon>
        <taxon>Streptomycetaceae</taxon>
        <taxon>Streptomyces</taxon>
        <taxon>Streptomyces aurantiacus group</taxon>
    </lineage>
</organism>
<dbReference type="MINT" id="A0A182DVL8"/>
<sequence>AGENGATTTFDGPVAAERFSADTTLEAAFLKTTSETNHAATIYQAGTSGDGAALNVISDNPGTSAMYLSGTETARGTLKITHRGYADGSDKDAAALSLDLRVAGTAAQGIYVTATNGPTKGNLIALRNNTGLDDFVVKGTGRIGVGIDRAATPRAQVHIVQRGDALAALLVEGSVRIGNAATVPTSVDSSGGGALYASGGALLWRGSNGTVTTIAPA</sequence>
<evidence type="ECO:0000313" key="1">
    <source>
        <dbReference type="PDB" id="4UFQ"/>
    </source>
</evidence>
<dbReference type="GO" id="GO:0004415">
    <property type="term" value="F:hyalurononglucosaminidase activity"/>
    <property type="evidence" value="ECO:0007669"/>
    <property type="project" value="UniProtKB-EC"/>
</dbReference>
<keyword evidence="1" id="KW-0002">3D-structure</keyword>
<dbReference type="SUPFAM" id="SSF69349">
    <property type="entry name" value="Phage fibre proteins"/>
    <property type="match status" value="1"/>
</dbReference>
<dbReference type="GO" id="GO:0045227">
    <property type="term" value="P:capsule polysaccharide biosynthetic process"/>
    <property type="evidence" value="ECO:0007669"/>
    <property type="project" value="InterPro"/>
</dbReference>